<dbReference type="Proteomes" id="UP000521017">
    <property type="component" value="Unassembled WGS sequence"/>
</dbReference>
<dbReference type="AlphaFoldDB" id="A0A7X0MHZ6"/>
<reference evidence="2 3" key="1">
    <citation type="submission" date="2020-08" db="EMBL/GenBank/DDBJ databases">
        <title>Genomic Encyclopedia of Type Strains, Phase IV (KMG-V): Genome sequencing to study the core and pangenomes of soil and plant-associated prokaryotes.</title>
        <authorList>
            <person name="Whitman W."/>
        </authorList>
    </citation>
    <scope>NUCLEOTIDE SEQUENCE [LARGE SCALE GENOMIC DNA]</scope>
    <source>
        <strain evidence="2 3">M2T3</strain>
    </source>
</reference>
<proteinExistence type="predicted"/>
<dbReference type="RefSeq" id="WP_184624576.1">
    <property type="nucleotide sequence ID" value="NZ_JACHCC010000005.1"/>
</dbReference>
<sequence>MKVFVTGATGFVGSAIVRELLQAGHQVLGLVRSAKDAESLTRSGAKAHIGNLNDLESLRIGAAASDGVIHTAFNHDFSQFKQSCENDRHIITTFGEVLAGTERPLIVTSALGLLPQGRLVTEQDIAVAGPNPRLASEEAADVVAGRGVRISVVRLPPSVHGDGDHGFIPMLIEVARKQGISVFEDEGLNYWSAVHQLDAAKLYRLALEKAAPGGTRYHAVDEEGIAFRYIAEAIGKGLGIPVVSKSKEEAAANFGWFAHFAAMDIRASGHQTQQELKWSPLQPGLIADMESGSYFSA</sequence>
<evidence type="ECO:0000313" key="3">
    <source>
        <dbReference type="Proteomes" id="UP000521017"/>
    </source>
</evidence>
<dbReference type="CDD" id="cd05262">
    <property type="entry name" value="SDR_a7"/>
    <property type="match status" value="1"/>
</dbReference>
<dbReference type="InterPro" id="IPR001509">
    <property type="entry name" value="Epimerase_deHydtase"/>
</dbReference>
<dbReference type="InterPro" id="IPR036291">
    <property type="entry name" value="NAD(P)-bd_dom_sf"/>
</dbReference>
<dbReference type="PANTHER" id="PTHR48079:SF6">
    <property type="entry name" value="NAD(P)-BINDING DOMAIN-CONTAINING PROTEIN-RELATED"/>
    <property type="match status" value="1"/>
</dbReference>
<accession>A0A7X0MHZ6</accession>
<feature type="domain" description="NAD-dependent epimerase/dehydratase" evidence="1">
    <location>
        <begin position="3"/>
        <end position="73"/>
    </location>
</feature>
<protein>
    <submittedName>
        <fullName evidence="2">Nucleoside-diphosphate-sugar epimerase</fullName>
    </submittedName>
</protein>
<dbReference type="GO" id="GO:0005737">
    <property type="term" value="C:cytoplasm"/>
    <property type="evidence" value="ECO:0007669"/>
    <property type="project" value="TreeGrafter"/>
</dbReference>
<organism evidence="2 3">
    <name type="scientific">Pedobacter cryoconitis</name>
    <dbReference type="NCBI Taxonomy" id="188932"/>
    <lineage>
        <taxon>Bacteria</taxon>
        <taxon>Pseudomonadati</taxon>
        <taxon>Bacteroidota</taxon>
        <taxon>Sphingobacteriia</taxon>
        <taxon>Sphingobacteriales</taxon>
        <taxon>Sphingobacteriaceae</taxon>
        <taxon>Pedobacter</taxon>
    </lineage>
</organism>
<gene>
    <name evidence="2" type="ORF">HDF25_001991</name>
</gene>
<evidence type="ECO:0000313" key="2">
    <source>
        <dbReference type="EMBL" id="MBB6499847.1"/>
    </source>
</evidence>
<evidence type="ECO:0000259" key="1">
    <source>
        <dbReference type="Pfam" id="PF01370"/>
    </source>
</evidence>
<dbReference type="PANTHER" id="PTHR48079">
    <property type="entry name" value="PROTEIN YEEZ"/>
    <property type="match status" value="1"/>
</dbReference>
<dbReference type="InterPro" id="IPR051783">
    <property type="entry name" value="NAD(P)-dependent_oxidoreduct"/>
</dbReference>
<dbReference type="SUPFAM" id="SSF51735">
    <property type="entry name" value="NAD(P)-binding Rossmann-fold domains"/>
    <property type="match status" value="1"/>
</dbReference>
<name>A0A7X0MHZ6_9SPHI</name>
<dbReference type="GO" id="GO:0004029">
    <property type="term" value="F:aldehyde dehydrogenase (NAD+) activity"/>
    <property type="evidence" value="ECO:0007669"/>
    <property type="project" value="TreeGrafter"/>
</dbReference>
<dbReference type="EMBL" id="JACHCC010000005">
    <property type="protein sequence ID" value="MBB6499847.1"/>
    <property type="molecule type" value="Genomic_DNA"/>
</dbReference>
<dbReference type="Pfam" id="PF01370">
    <property type="entry name" value="Epimerase"/>
    <property type="match status" value="1"/>
</dbReference>
<comment type="caution">
    <text evidence="2">The sequence shown here is derived from an EMBL/GenBank/DDBJ whole genome shotgun (WGS) entry which is preliminary data.</text>
</comment>
<dbReference type="Gene3D" id="3.40.50.720">
    <property type="entry name" value="NAD(P)-binding Rossmann-like Domain"/>
    <property type="match status" value="1"/>
</dbReference>